<dbReference type="Proteomes" id="UP000054423">
    <property type="component" value="Unassembled WGS sequence"/>
</dbReference>
<feature type="non-terminal residue" evidence="1">
    <location>
        <position position="1"/>
    </location>
</feature>
<dbReference type="AlphaFoldDB" id="W2JZA8"/>
<dbReference type="PANTHER" id="PTHR33889:SF1">
    <property type="entry name" value="OS03G0834800 PROTEIN"/>
    <property type="match status" value="1"/>
</dbReference>
<gene>
    <name evidence="1" type="ORF">L917_21444</name>
</gene>
<sequence length="121" mass="13961">KAQRSLNFDDVRSKRRNLTSNESAEVVAALLRSSGDLQPPKAKIVVCAVRFSCSERQIKRLWQRVAQELREGNPINYDSGKKRRSGRKSRLTEEFRLDLYHTIALTPFEDRTDIRTLAESL</sequence>
<protein>
    <submittedName>
        <fullName evidence="1">Uncharacterized protein</fullName>
    </submittedName>
</protein>
<evidence type="ECO:0000313" key="1">
    <source>
        <dbReference type="EMBL" id="ETL77614.1"/>
    </source>
</evidence>
<dbReference type="EMBL" id="KI683506">
    <property type="protein sequence ID" value="ETL77614.1"/>
    <property type="molecule type" value="Genomic_DNA"/>
</dbReference>
<feature type="non-terminal residue" evidence="1">
    <location>
        <position position="121"/>
    </location>
</feature>
<accession>W2JZA8</accession>
<proteinExistence type="predicted"/>
<reference evidence="1" key="1">
    <citation type="submission" date="2013-11" db="EMBL/GenBank/DDBJ databases">
        <title>The Genome Sequence of Phytophthora parasitica CHvinca01.</title>
        <authorList>
            <consortium name="The Broad Institute Genomics Platform"/>
            <person name="Russ C."/>
            <person name="Tyler B."/>
            <person name="Panabieres F."/>
            <person name="Shan W."/>
            <person name="Tripathy S."/>
            <person name="Grunwald N."/>
            <person name="Machado M."/>
            <person name="Johnson C.S."/>
            <person name="Arredondo F."/>
            <person name="Hong C."/>
            <person name="Coffey M."/>
            <person name="Young S.K."/>
            <person name="Zeng Q."/>
            <person name="Gargeya S."/>
            <person name="Fitzgerald M."/>
            <person name="Abouelleil A."/>
            <person name="Alvarado L."/>
            <person name="Chapman S.B."/>
            <person name="Gainer-Dewar J."/>
            <person name="Goldberg J."/>
            <person name="Griggs A."/>
            <person name="Gujja S."/>
            <person name="Hansen M."/>
            <person name="Howarth C."/>
            <person name="Imamovic A."/>
            <person name="Ireland A."/>
            <person name="Larimer J."/>
            <person name="McCowan C."/>
            <person name="Murphy C."/>
            <person name="Pearson M."/>
            <person name="Poon T.W."/>
            <person name="Priest M."/>
            <person name="Roberts A."/>
            <person name="Saif S."/>
            <person name="Shea T."/>
            <person name="Sykes S."/>
            <person name="Wortman J."/>
            <person name="Nusbaum C."/>
            <person name="Birren B."/>
        </authorList>
    </citation>
    <scope>NUCLEOTIDE SEQUENCE [LARGE SCALE GENOMIC DNA]</scope>
    <source>
        <strain evidence="1">CHvinca01</strain>
    </source>
</reference>
<dbReference type="PANTHER" id="PTHR33889">
    <property type="entry name" value="OS04G0681850 PROTEIN"/>
    <property type="match status" value="1"/>
</dbReference>
<organism evidence="1">
    <name type="scientific">Phytophthora nicotianae</name>
    <name type="common">Potato buckeye rot agent</name>
    <name type="synonym">Phytophthora parasitica</name>
    <dbReference type="NCBI Taxonomy" id="4792"/>
    <lineage>
        <taxon>Eukaryota</taxon>
        <taxon>Sar</taxon>
        <taxon>Stramenopiles</taxon>
        <taxon>Oomycota</taxon>
        <taxon>Peronosporomycetes</taxon>
        <taxon>Peronosporales</taxon>
        <taxon>Peronosporaceae</taxon>
        <taxon>Phytophthora</taxon>
    </lineage>
</organism>
<dbReference type="OrthoDB" id="124787at2759"/>
<name>W2JZA8_PHYNI</name>